<dbReference type="InterPro" id="IPR018391">
    <property type="entry name" value="PQQ_b-propeller_rpt"/>
</dbReference>
<dbReference type="Pfam" id="PF13360">
    <property type="entry name" value="PQQ_2"/>
    <property type="match status" value="1"/>
</dbReference>
<dbReference type="EMBL" id="BRXX01000001">
    <property type="protein sequence ID" value="GMH81359.1"/>
    <property type="molecule type" value="Genomic_DNA"/>
</dbReference>
<evidence type="ECO:0000256" key="1">
    <source>
        <dbReference type="SAM" id="SignalP"/>
    </source>
</evidence>
<dbReference type="SMART" id="SM00564">
    <property type="entry name" value="PQQ"/>
    <property type="match status" value="5"/>
</dbReference>
<evidence type="ECO:0000259" key="2">
    <source>
        <dbReference type="Pfam" id="PF13360"/>
    </source>
</evidence>
<sequence length="396" mass="41718">MRGLLSTAFFIASSVASSPFPAPELLSKVTVGCHHWGKDCLVPGFTGTDSSPSLIGENLDRVAIGSYDGSIHILSSQDGDQLALLEGGGEDSPSYDPQTSSITVWGGLKGSTIINYNSDSLEENWRTDVPISNVATSGSGFGYIYAGTAEGASSTFYSLDSKTGATKWSYSASSEMWGTLGPLITPAMVCVGVGGDANFLLNKDSKLVCLDHNGTTLHETETGGRQIQSRPSAGKSVIYVGDYDSCLYAVDKEVGGVIAQYCLGRFGGYNSVIEGTSVVVTDGDGQEHVIFDSWDGNIYSLSLSLDEANFKVDWKANLGDSKFGGGGAASTPFVSKNEVLFVGGPTGVWSLKVETGEVIWFYETGEQCGSSPTVWDGKVGIGCEDGYFYILTTEAC</sequence>
<dbReference type="InterPro" id="IPR011047">
    <property type="entry name" value="Quinoprotein_ADH-like_sf"/>
</dbReference>
<evidence type="ECO:0000313" key="4">
    <source>
        <dbReference type="Proteomes" id="UP001165160"/>
    </source>
</evidence>
<dbReference type="SUPFAM" id="SSF50998">
    <property type="entry name" value="Quinoprotein alcohol dehydrogenase-like"/>
    <property type="match status" value="1"/>
</dbReference>
<feature type="signal peptide" evidence="1">
    <location>
        <begin position="1"/>
        <end position="16"/>
    </location>
</feature>
<dbReference type="InterPro" id="IPR015943">
    <property type="entry name" value="WD40/YVTN_repeat-like_dom_sf"/>
</dbReference>
<evidence type="ECO:0000313" key="3">
    <source>
        <dbReference type="EMBL" id="GMH81359.1"/>
    </source>
</evidence>
<dbReference type="Proteomes" id="UP001165160">
    <property type="component" value="Unassembled WGS sequence"/>
</dbReference>
<accession>A0A9W7B062</accession>
<comment type="caution">
    <text evidence="3">The sequence shown here is derived from an EMBL/GenBank/DDBJ whole genome shotgun (WGS) entry which is preliminary data.</text>
</comment>
<name>A0A9W7B062_9STRA</name>
<gene>
    <name evidence="3" type="ORF">TrVE_jg8735</name>
</gene>
<dbReference type="PANTHER" id="PTHR34512">
    <property type="entry name" value="CELL SURFACE PROTEIN"/>
    <property type="match status" value="1"/>
</dbReference>
<protein>
    <recommendedName>
        <fullName evidence="2">Pyrrolo-quinoline quinone repeat domain-containing protein</fullName>
    </recommendedName>
</protein>
<feature type="chain" id="PRO_5040987865" description="Pyrrolo-quinoline quinone repeat domain-containing protein" evidence="1">
    <location>
        <begin position="17"/>
        <end position="396"/>
    </location>
</feature>
<keyword evidence="4" id="KW-1185">Reference proteome</keyword>
<feature type="domain" description="Pyrrolo-quinoline quinone repeat" evidence="2">
    <location>
        <begin position="113"/>
        <end position="271"/>
    </location>
</feature>
<dbReference type="InterPro" id="IPR002372">
    <property type="entry name" value="PQQ_rpt_dom"/>
</dbReference>
<reference evidence="4" key="1">
    <citation type="journal article" date="2023" name="Commun. Biol.">
        <title>Genome analysis of Parmales, the sister group of diatoms, reveals the evolutionary specialization of diatoms from phago-mixotrophs to photoautotrophs.</title>
        <authorList>
            <person name="Ban H."/>
            <person name="Sato S."/>
            <person name="Yoshikawa S."/>
            <person name="Yamada K."/>
            <person name="Nakamura Y."/>
            <person name="Ichinomiya M."/>
            <person name="Sato N."/>
            <person name="Blanc-Mathieu R."/>
            <person name="Endo H."/>
            <person name="Kuwata A."/>
            <person name="Ogata H."/>
        </authorList>
    </citation>
    <scope>NUCLEOTIDE SEQUENCE [LARGE SCALE GENOMIC DNA]</scope>
    <source>
        <strain evidence="4">NIES 3699</strain>
    </source>
</reference>
<dbReference type="PANTHER" id="PTHR34512:SF30">
    <property type="entry name" value="OUTER MEMBRANE PROTEIN ASSEMBLY FACTOR BAMB"/>
    <property type="match status" value="1"/>
</dbReference>
<proteinExistence type="predicted"/>
<organism evidence="3 4">
    <name type="scientific">Triparma verrucosa</name>
    <dbReference type="NCBI Taxonomy" id="1606542"/>
    <lineage>
        <taxon>Eukaryota</taxon>
        <taxon>Sar</taxon>
        <taxon>Stramenopiles</taxon>
        <taxon>Ochrophyta</taxon>
        <taxon>Bolidophyceae</taxon>
        <taxon>Parmales</taxon>
        <taxon>Triparmaceae</taxon>
        <taxon>Triparma</taxon>
    </lineage>
</organism>
<dbReference type="AlphaFoldDB" id="A0A9W7B062"/>
<dbReference type="Gene3D" id="2.130.10.10">
    <property type="entry name" value="YVTN repeat-like/Quinoprotein amine dehydrogenase"/>
    <property type="match status" value="2"/>
</dbReference>
<keyword evidence="1" id="KW-0732">Signal</keyword>